<dbReference type="GO" id="GO:0004061">
    <property type="term" value="F:arylformamidase activity"/>
    <property type="evidence" value="ECO:0007669"/>
    <property type="project" value="InterPro"/>
</dbReference>
<sequence>MGKQVLVDLSHPFGRGNPLWPSNGDFHIDRVQHMPMHYRLLQTFNDFHMHNSTHADSPSHVIPEAPYTHELPLENYYGEAVCLDIPKKHWELITIEDIDNAAAKVEGGIKEGDWVLICTGMNKRWGENDDYFAYSPGMSIEGAKYLVSKKVKGVGFDMQALDHILYTYAADHGPGPYVPRIIEQYRKEFGHDPSVDFPEWEPVHEILLGNNVMGIENLGGDIEKVKGQRFMFCAFPLRWYMGDGTIVRAVAFIDEDKINKDVPDRVYKYGVY</sequence>
<dbReference type="Proteomes" id="UP000824024">
    <property type="component" value="Unassembled WGS sequence"/>
</dbReference>
<dbReference type="AlphaFoldDB" id="A0A9D2IEL9"/>
<evidence type="ECO:0000313" key="1">
    <source>
        <dbReference type="EMBL" id="HIZ06564.1"/>
    </source>
</evidence>
<gene>
    <name evidence="1" type="ORF">IAA08_01355</name>
</gene>
<dbReference type="PANTHER" id="PTHR31118">
    <property type="entry name" value="CYCLASE-LIKE PROTEIN 2"/>
    <property type="match status" value="1"/>
</dbReference>
<comment type="caution">
    <text evidence="1">The sequence shown here is derived from an EMBL/GenBank/DDBJ whole genome shotgun (WGS) entry which is preliminary data.</text>
</comment>
<reference evidence="1" key="1">
    <citation type="journal article" date="2021" name="PeerJ">
        <title>Extensive microbial diversity within the chicken gut microbiome revealed by metagenomics and culture.</title>
        <authorList>
            <person name="Gilroy R."/>
            <person name="Ravi A."/>
            <person name="Getino M."/>
            <person name="Pursley I."/>
            <person name="Horton D.L."/>
            <person name="Alikhan N.F."/>
            <person name="Baker D."/>
            <person name="Gharbi K."/>
            <person name="Hall N."/>
            <person name="Watson M."/>
            <person name="Adriaenssens E.M."/>
            <person name="Foster-Nyarko E."/>
            <person name="Jarju S."/>
            <person name="Secka A."/>
            <person name="Antonio M."/>
            <person name="Oren A."/>
            <person name="Chaudhuri R.R."/>
            <person name="La Ragione R."/>
            <person name="Hildebrand F."/>
            <person name="Pallen M.J."/>
        </authorList>
    </citation>
    <scope>NUCLEOTIDE SEQUENCE</scope>
    <source>
        <strain evidence="1">CHK192-9172</strain>
    </source>
</reference>
<dbReference type="InterPro" id="IPR007325">
    <property type="entry name" value="KFase/CYL"/>
</dbReference>
<dbReference type="GO" id="GO:0019441">
    <property type="term" value="P:L-tryptophan catabolic process to kynurenine"/>
    <property type="evidence" value="ECO:0007669"/>
    <property type="project" value="InterPro"/>
</dbReference>
<protein>
    <submittedName>
        <fullName evidence="1">Cyclase family protein</fullName>
    </submittedName>
</protein>
<accession>A0A9D2IEL9</accession>
<dbReference type="Gene3D" id="3.50.30.50">
    <property type="entry name" value="Putative cyclase"/>
    <property type="match status" value="1"/>
</dbReference>
<reference evidence="1" key="2">
    <citation type="submission" date="2021-04" db="EMBL/GenBank/DDBJ databases">
        <authorList>
            <person name="Gilroy R."/>
        </authorList>
    </citation>
    <scope>NUCLEOTIDE SEQUENCE</scope>
    <source>
        <strain evidence="1">CHK192-9172</strain>
    </source>
</reference>
<organism evidence="1 2">
    <name type="scientific">Candidatus Eubacterium avistercoris</name>
    <dbReference type="NCBI Taxonomy" id="2838567"/>
    <lineage>
        <taxon>Bacteria</taxon>
        <taxon>Bacillati</taxon>
        <taxon>Bacillota</taxon>
        <taxon>Clostridia</taxon>
        <taxon>Eubacteriales</taxon>
        <taxon>Eubacteriaceae</taxon>
        <taxon>Eubacterium</taxon>
    </lineage>
</organism>
<dbReference type="Pfam" id="PF04199">
    <property type="entry name" value="Cyclase"/>
    <property type="match status" value="1"/>
</dbReference>
<dbReference type="PANTHER" id="PTHR31118:SF32">
    <property type="entry name" value="KYNURENINE FORMAMIDASE"/>
    <property type="match status" value="1"/>
</dbReference>
<name>A0A9D2IEL9_9FIRM</name>
<dbReference type="EMBL" id="DXCH01000036">
    <property type="protein sequence ID" value="HIZ06564.1"/>
    <property type="molecule type" value="Genomic_DNA"/>
</dbReference>
<dbReference type="SUPFAM" id="SSF102198">
    <property type="entry name" value="Putative cyclase"/>
    <property type="match status" value="1"/>
</dbReference>
<dbReference type="InterPro" id="IPR037175">
    <property type="entry name" value="KFase_sf"/>
</dbReference>
<evidence type="ECO:0000313" key="2">
    <source>
        <dbReference type="Proteomes" id="UP000824024"/>
    </source>
</evidence>
<proteinExistence type="predicted"/>